<dbReference type="Proteomes" id="UP001596074">
    <property type="component" value="Unassembled WGS sequence"/>
</dbReference>
<proteinExistence type="predicted"/>
<keyword evidence="2" id="KW-1185">Reference proteome</keyword>
<protein>
    <submittedName>
        <fullName evidence="1">Uncharacterized protein</fullName>
    </submittedName>
</protein>
<sequence length="102" mass="11466">MKTKTRPLTLADAFEAMANVELQEQDRDEKLVTVPAIQSVLEPLTIHLLPDGRDLWWGEFKRCLVARQRAENGDAPWHDGAGVDWDARVAEALERLTGGDRS</sequence>
<reference evidence="2" key="1">
    <citation type="journal article" date="2019" name="Int. J. Syst. Evol. Microbiol.">
        <title>The Global Catalogue of Microorganisms (GCM) 10K type strain sequencing project: providing services to taxonomists for standard genome sequencing and annotation.</title>
        <authorList>
            <consortium name="The Broad Institute Genomics Platform"/>
            <consortium name="The Broad Institute Genome Sequencing Center for Infectious Disease"/>
            <person name="Wu L."/>
            <person name="Ma J."/>
        </authorList>
    </citation>
    <scope>NUCLEOTIDE SEQUENCE [LARGE SCALE GENOMIC DNA]</scope>
    <source>
        <strain evidence="2">KCTC 42087</strain>
    </source>
</reference>
<comment type="caution">
    <text evidence="1">The sequence shown here is derived from an EMBL/GenBank/DDBJ whole genome shotgun (WGS) entry which is preliminary data.</text>
</comment>
<accession>A0ABW0ZQU2</accession>
<dbReference type="EMBL" id="JBHSON010000004">
    <property type="protein sequence ID" value="MFC5744763.1"/>
    <property type="molecule type" value="Genomic_DNA"/>
</dbReference>
<gene>
    <name evidence="1" type="ORF">ACFPZN_03960</name>
</gene>
<evidence type="ECO:0000313" key="1">
    <source>
        <dbReference type="EMBL" id="MFC5744763.1"/>
    </source>
</evidence>
<evidence type="ECO:0000313" key="2">
    <source>
        <dbReference type="Proteomes" id="UP001596074"/>
    </source>
</evidence>
<organism evidence="1 2">
    <name type="scientific">Actinomadura rugatobispora</name>
    <dbReference type="NCBI Taxonomy" id="1994"/>
    <lineage>
        <taxon>Bacteria</taxon>
        <taxon>Bacillati</taxon>
        <taxon>Actinomycetota</taxon>
        <taxon>Actinomycetes</taxon>
        <taxon>Streptosporangiales</taxon>
        <taxon>Thermomonosporaceae</taxon>
        <taxon>Actinomadura</taxon>
    </lineage>
</organism>
<name>A0ABW0ZQU2_9ACTN</name>
<dbReference type="RefSeq" id="WP_378280214.1">
    <property type="nucleotide sequence ID" value="NZ_JBHSON010000004.1"/>
</dbReference>